<dbReference type="Pfam" id="PF08982">
    <property type="entry name" value="AtaL"/>
    <property type="match status" value="1"/>
</dbReference>
<name>A0A7R7VLC6_ASPCH</name>
<dbReference type="InterPro" id="IPR015075">
    <property type="entry name" value="AtaL"/>
</dbReference>
<reference evidence="1" key="2">
    <citation type="submission" date="2021-02" db="EMBL/GenBank/DDBJ databases">
        <title>Aspergillus chevalieri M1 genome sequence.</title>
        <authorList>
            <person name="Kadooka C."/>
            <person name="Mori K."/>
            <person name="Futagami T."/>
        </authorList>
    </citation>
    <scope>NUCLEOTIDE SEQUENCE</scope>
    <source>
        <strain evidence="1">M1</strain>
    </source>
</reference>
<gene>
    <name evidence="1" type="ORF">ACHE_30808S</name>
</gene>
<dbReference type="Proteomes" id="UP000637239">
    <property type="component" value="Chromosome 3"/>
</dbReference>
<reference evidence="1" key="1">
    <citation type="submission" date="2021-01" db="EMBL/GenBank/DDBJ databases">
        <authorList>
            <consortium name="Aspergillus chevalieri M1 genome sequencing consortium"/>
            <person name="Kazuki M."/>
            <person name="Futagami T."/>
        </authorList>
    </citation>
    <scope>NUCLEOTIDE SEQUENCE</scope>
    <source>
        <strain evidence="1">M1</strain>
    </source>
</reference>
<organism evidence="1 2">
    <name type="scientific">Aspergillus chevalieri</name>
    <name type="common">Eurotium chevalieri</name>
    <dbReference type="NCBI Taxonomy" id="182096"/>
    <lineage>
        <taxon>Eukaryota</taxon>
        <taxon>Fungi</taxon>
        <taxon>Dikarya</taxon>
        <taxon>Ascomycota</taxon>
        <taxon>Pezizomycotina</taxon>
        <taxon>Eurotiomycetes</taxon>
        <taxon>Eurotiomycetidae</taxon>
        <taxon>Eurotiales</taxon>
        <taxon>Aspergillaceae</taxon>
        <taxon>Aspergillus</taxon>
        <taxon>Aspergillus subgen. Aspergillus</taxon>
    </lineage>
</organism>
<sequence>MVVLNISYTGPVNCSDPIIPNLAQEQVWKGMEMKVRCPQAFIPSFDDSRVVEEHDNGSYVVREAHVASTLRESPSVGKWTREECRLCKPVMSYFTLPGGSTVQNILSTGPGQSLYLTFTYEWKLPDIEPESREAQKAQDDHMRIAVSSVQGTIKALRKMADEHKL</sequence>
<keyword evidence="2" id="KW-1185">Reference proteome</keyword>
<evidence type="ECO:0000313" key="2">
    <source>
        <dbReference type="Proteomes" id="UP000637239"/>
    </source>
</evidence>
<dbReference type="Gene3D" id="3.30.530.20">
    <property type="match status" value="1"/>
</dbReference>
<evidence type="ECO:0000313" key="1">
    <source>
        <dbReference type="EMBL" id="BCR86821.1"/>
    </source>
</evidence>
<protein>
    <submittedName>
        <fullName evidence="1">Uncharacterized protein</fullName>
    </submittedName>
</protein>
<accession>A0A7R7VLC6</accession>
<dbReference type="RefSeq" id="XP_043135343.1">
    <property type="nucleotide sequence ID" value="XM_043277467.1"/>
</dbReference>
<dbReference type="InterPro" id="IPR023393">
    <property type="entry name" value="START-like_dom_sf"/>
</dbReference>
<dbReference type="AlphaFoldDB" id="A0A7R7VLC6"/>
<dbReference type="KEGG" id="ache:ACHE_30808S"/>
<dbReference type="SUPFAM" id="SSF55961">
    <property type="entry name" value="Bet v1-like"/>
    <property type="match status" value="1"/>
</dbReference>
<dbReference type="EMBL" id="AP024418">
    <property type="protein sequence ID" value="BCR86821.1"/>
    <property type="molecule type" value="Genomic_DNA"/>
</dbReference>
<dbReference type="GeneID" id="66981180"/>
<proteinExistence type="predicted"/>